<feature type="compositionally biased region" description="Basic and acidic residues" evidence="3">
    <location>
        <begin position="75"/>
        <end position="102"/>
    </location>
</feature>
<dbReference type="EMBL" id="CALNXI010002217">
    <property type="protein sequence ID" value="CAH3184806.1"/>
    <property type="molecule type" value="Genomic_DNA"/>
</dbReference>
<feature type="compositionally biased region" description="Basic and acidic residues" evidence="3">
    <location>
        <begin position="207"/>
        <end position="233"/>
    </location>
</feature>
<reference evidence="5 6" key="1">
    <citation type="submission" date="2022-05" db="EMBL/GenBank/DDBJ databases">
        <authorList>
            <consortium name="Genoscope - CEA"/>
            <person name="William W."/>
        </authorList>
    </citation>
    <scope>NUCLEOTIDE SEQUENCE [LARGE SCALE GENOMIC DNA]</scope>
</reference>
<feature type="region of interest" description="Disordered" evidence="3">
    <location>
        <begin position="47"/>
        <end position="172"/>
    </location>
</feature>
<proteinExistence type="predicted"/>
<name>A0ABN8S256_9CNID</name>
<accession>A0ABN8S256</accession>
<feature type="region of interest" description="Disordered" evidence="3">
    <location>
        <begin position="302"/>
        <end position="324"/>
    </location>
</feature>
<comment type="caution">
    <text evidence="5">The sequence shown here is derived from an EMBL/GenBank/DDBJ whole genome shotgun (WGS) entry which is preliminary data.</text>
</comment>
<feature type="region of interest" description="Disordered" evidence="3">
    <location>
        <begin position="187"/>
        <end position="259"/>
    </location>
</feature>
<dbReference type="PANTHER" id="PTHR12202">
    <property type="entry name" value="ESF1 HOMOLOG"/>
    <property type="match status" value="1"/>
</dbReference>
<gene>
    <name evidence="5" type="ORF">PEVE_00015725</name>
</gene>
<comment type="subcellular location">
    <subcellularLocation>
        <location evidence="1">Nucleus</location>
        <location evidence="1">Nucleolus</location>
    </subcellularLocation>
</comment>
<keyword evidence="6" id="KW-1185">Reference proteome</keyword>
<protein>
    <recommendedName>
        <fullName evidence="4">NUC153 domain-containing protein</fullName>
    </recommendedName>
</protein>
<dbReference type="Proteomes" id="UP001159427">
    <property type="component" value="Unassembled WGS sequence"/>
</dbReference>
<evidence type="ECO:0000259" key="4">
    <source>
        <dbReference type="Pfam" id="PF08159"/>
    </source>
</evidence>
<evidence type="ECO:0000256" key="3">
    <source>
        <dbReference type="SAM" id="MobiDB-lite"/>
    </source>
</evidence>
<feature type="compositionally biased region" description="Basic and acidic residues" evidence="3">
    <location>
        <begin position="122"/>
        <end position="132"/>
    </location>
</feature>
<dbReference type="InterPro" id="IPR012580">
    <property type="entry name" value="NUC153"/>
</dbReference>
<feature type="domain" description="NUC153" evidence="4">
    <location>
        <begin position="271"/>
        <end position="299"/>
    </location>
</feature>
<sequence>IFIVSRFSTTALHQTNVKLTWDETDPGRQRATMRKFKKEDLLEMDFNAYLASSSDEEDKQDGDEKMNEDQDSSDNEDKKIDKYKQLLREIEEKDREADREQEIEITWEPGLQEATEGLVTNKMKEKERKEMTPWETYLQNKKDKRKEKQTRKDAPNKQISEKEPDESDKIFTDVDVSDPFFSQEIDFGLTKGDKASAKTKKNRKRAGKETEEDNKAKEELELLLMEDKDDRQHFSLKGIMDSEKRKSKKRRKRKANQEEIVDDNFNVNLKDSRFDALFTSHHFAVDPSDPQYRKTKAMETIIEERQRRRETEEKTDQAKRVEGE</sequence>
<dbReference type="InterPro" id="IPR039754">
    <property type="entry name" value="Esf1"/>
</dbReference>
<feature type="non-terminal residue" evidence="5">
    <location>
        <position position="1"/>
    </location>
</feature>
<dbReference type="Pfam" id="PF08159">
    <property type="entry name" value="NUC153"/>
    <property type="match status" value="1"/>
</dbReference>
<feature type="compositionally biased region" description="Basic residues" evidence="3">
    <location>
        <begin position="197"/>
        <end position="206"/>
    </location>
</feature>
<feature type="compositionally biased region" description="Basic and acidic residues" evidence="3">
    <location>
        <begin position="150"/>
        <end position="172"/>
    </location>
</feature>
<evidence type="ECO:0000256" key="2">
    <source>
        <dbReference type="ARBA" id="ARBA00023242"/>
    </source>
</evidence>
<dbReference type="PANTHER" id="PTHR12202:SF0">
    <property type="entry name" value="ESF1 HOMOLOG"/>
    <property type="match status" value="1"/>
</dbReference>
<feature type="compositionally biased region" description="Basic residues" evidence="3">
    <location>
        <begin position="245"/>
        <end position="254"/>
    </location>
</feature>
<evidence type="ECO:0000313" key="6">
    <source>
        <dbReference type="Proteomes" id="UP001159427"/>
    </source>
</evidence>
<evidence type="ECO:0000313" key="5">
    <source>
        <dbReference type="EMBL" id="CAH3184806.1"/>
    </source>
</evidence>
<organism evidence="5 6">
    <name type="scientific">Porites evermanni</name>
    <dbReference type="NCBI Taxonomy" id="104178"/>
    <lineage>
        <taxon>Eukaryota</taxon>
        <taxon>Metazoa</taxon>
        <taxon>Cnidaria</taxon>
        <taxon>Anthozoa</taxon>
        <taxon>Hexacorallia</taxon>
        <taxon>Scleractinia</taxon>
        <taxon>Fungiina</taxon>
        <taxon>Poritidae</taxon>
        <taxon>Porites</taxon>
    </lineage>
</organism>
<keyword evidence="2" id="KW-0539">Nucleus</keyword>
<evidence type="ECO:0000256" key="1">
    <source>
        <dbReference type="ARBA" id="ARBA00004604"/>
    </source>
</evidence>